<keyword evidence="3" id="KW-1185">Reference proteome</keyword>
<proteinExistence type="predicted"/>
<dbReference type="AlphaFoldDB" id="A0A8S1YJV9"/>
<gene>
    <name evidence="2" type="ORF">POCTA_138.1.T1650005</name>
</gene>
<protein>
    <submittedName>
        <fullName evidence="2">Uncharacterized protein</fullName>
    </submittedName>
</protein>
<sequence length="670" mass="76323">MDLGDSGVIKIQLATRFNVKEDIITLLECILILVFVIQQCGFSLCLYLLIIYRIQNDHFRKWKYYAIPDFKYIRHRMIQILLKQKSVLRILQHTNIQRILIQLFHVKLSLTTVSQLKGLETFLNANIVQLIIRVKVACHKIVLFYLVEANVQVVHQIIVEHVRKGFLPLVVQIQNVVQPAYQDMRLVHKLMVYTHFKGVEKVTSQCVACPFKCAQCVTGVCTACEFQYFLKDGQCFGDINCVRFDYNYDPNTGLPIGILVNNVTSDIFIIQVCKEQPDLKDCLICFNATECKICQRTHVITADKKCTPFLYCSPNCQTCLYTDPDCCTTCFLRTKFQSSTIMPGKCVCDYPNGYVDKDGECAYCSDGPCQTCGKDYYECTSCNTIKNRILMNTQCICKQGYYEAGLENQICQSIMLLLLLQLQRPQDNDCTFINMMEIPLALLVILYAKNVISPLMLQQINIVLCASKANIEFILQLQIDGIQDICVMCHYSCTNCKGPLETDCISFSSSAHRYLTTYKTGSCYNSYFDTGLQDQNCYFQCHHSCSNCTTYGQNKCTSFPSTRYAYEVKTTFQCLCKDYSDPLFLECQPCHLTCKPCKGSLETDCLTCETTFRELVISKCDCYPGFYNTGSLQCSSCHYTCRSCFSQDEDSCITCASEQNGVMKQTNVSA</sequence>
<evidence type="ECO:0000313" key="3">
    <source>
        <dbReference type="Proteomes" id="UP000683925"/>
    </source>
</evidence>
<evidence type="ECO:0000313" key="2">
    <source>
        <dbReference type="EMBL" id="CAD8213883.1"/>
    </source>
</evidence>
<evidence type="ECO:0000256" key="1">
    <source>
        <dbReference type="SAM" id="Phobius"/>
    </source>
</evidence>
<dbReference type="PANTHER" id="PTHR15332:SF175">
    <property type="entry name" value="PROPROTEIN CONVERTASE SUBTILISIN_KEXIN TYPE 5-LIKE"/>
    <property type="match status" value="1"/>
</dbReference>
<dbReference type="InterPro" id="IPR006212">
    <property type="entry name" value="Furin_repeat"/>
</dbReference>
<dbReference type="OrthoDB" id="300641at2759"/>
<keyword evidence="1" id="KW-1133">Transmembrane helix</keyword>
<feature type="transmembrane region" description="Helical" evidence="1">
    <location>
        <begin position="23"/>
        <end position="52"/>
    </location>
</feature>
<dbReference type="PANTHER" id="PTHR15332">
    <property type="entry name" value="PROPROTEIN CONVERTASE SUBTILISIN_KEXIN TYPE 5-LIKE"/>
    <property type="match status" value="1"/>
</dbReference>
<comment type="caution">
    <text evidence="2">The sequence shown here is derived from an EMBL/GenBank/DDBJ whole genome shotgun (WGS) entry which is preliminary data.</text>
</comment>
<keyword evidence="1" id="KW-0812">Transmembrane</keyword>
<name>A0A8S1YJV9_PAROT</name>
<dbReference type="EMBL" id="CAJJDP010000168">
    <property type="protein sequence ID" value="CAD8213883.1"/>
    <property type="molecule type" value="Genomic_DNA"/>
</dbReference>
<organism evidence="2 3">
    <name type="scientific">Paramecium octaurelia</name>
    <dbReference type="NCBI Taxonomy" id="43137"/>
    <lineage>
        <taxon>Eukaryota</taxon>
        <taxon>Sar</taxon>
        <taxon>Alveolata</taxon>
        <taxon>Ciliophora</taxon>
        <taxon>Intramacronucleata</taxon>
        <taxon>Oligohymenophorea</taxon>
        <taxon>Peniculida</taxon>
        <taxon>Parameciidae</taxon>
        <taxon>Paramecium</taxon>
    </lineage>
</organism>
<dbReference type="Proteomes" id="UP000683925">
    <property type="component" value="Unassembled WGS sequence"/>
</dbReference>
<reference evidence="2" key="1">
    <citation type="submission" date="2021-01" db="EMBL/GenBank/DDBJ databases">
        <authorList>
            <consortium name="Genoscope - CEA"/>
            <person name="William W."/>
        </authorList>
    </citation>
    <scope>NUCLEOTIDE SEQUENCE</scope>
</reference>
<keyword evidence="1" id="KW-0472">Membrane</keyword>
<dbReference type="SMART" id="SM00261">
    <property type="entry name" value="FU"/>
    <property type="match status" value="5"/>
</dbReference>
<accession>A0A8S1YJV9</accession>